<dbReference type="InterPro" id="IPR053934">
    <property type="entry name" value="HTTM_dom"/>
</dbReference>
<evidence type="ECO:0000256" key="1">
    <source>
        <dbReference type="ARBA" id="ARBA00004127"/>
    </source>
</evidence>
<keyword evidence="3 5" id="KW-1133">Transmembrane helix</keyword>
<feature type="transmembrane region" description="Helical" evidence="5">
    <location>
        <begin position="199"/>
        <end position="219"/>
    </location>
</feature>
<evidence type="ECO:0000256" key="2">
    <source>
        <dbReference type="ARBA" id="ARBA00022692"/>
    </source>
</evidence>
<keyword evidence="2 5" id="KW-0812">Transmembrane</keyword>
<evidence type="ECO:0000256" key="5">
    <source>
        <dbReference type="SAM" id="Phobius"/>
    </source>
</evidence>
<dbReference type="Proteomes" id="UP000238426">
    <property type="component" value="Unassembled WGS sequence"/>
</dbReference>
<dbReference type="EMBL" id="PXOQ01000015">
    <property type="protein sequence ID" value="PSG86534.1"/>
    <property type="molecule type" value="Genomic_DNA"/>
</dbReference>
<feature type="domain" description="HTTM-like" evidence="6">
    <location>
        <begin position="10"/>
        <end position="264"/>
    </location>
</feature>
<feature type="transmembrane region" description="Helical" evidence="5">
    <location>
        <begin position="82"/>
        <end position="98"/>
    </location>
</feature>
<organism evidence="7 8">
    <name type="scientific">Aurantibacter aestuarii</name>
    <dbReference type="NCBI Taxonomy" id="1266046"/>
    <lineage>
        <taxon>Bacteria</taxon>
        <taxon>Pseudomonadati</taxon>
        <taxon>Bacteroidota</taxon>
        <taxon>Flavobacteriia</taxon>
        <taxon>Flavobacteriales</taxon>
        <taxon>Flavobacteriaceae</taxon>
        <taxon>Aurantibacter</taxon>
    </lineage>
</organism>
<feature type="transmembrane region" description="Helical" evidence="5">
    <location>
        <begin position="249"/>
        <end position="265"/>
    </location>
</feature>
<gene>
    <name evidence="7" type="ORF">C7H52_12685</name>
</gene>
<evidence type="ECO:0000259" key="6">
    <source>
        <dbReference type="SMART" id="SM00752"/>
    </source>
</evidence>
<feature type="transmembrane region" description="Helical" evidence="5">
    <location>
        <begin position="226"/>
        <end position="243"/>
    </location>
</feature>
<protein>
    <recommendedName>
        <fullName evidence="6">HTTM-like domain-containing protein</fullName>
    </recommendedName>
</protein>
<dbReference type="GO" id="GO:0012505">
    <property type="term" value="C:endomembrane system"/>
    <property type="evidence" value="ECO:0007669"/>
    <property type="project" value="UniProtKB-SubCell"/>
</dbReference>
<dbReference type="RefSeq" id="WP_106464272.1">
    <property type="nucleotide sequence ID" value="NZ_PXOQ01000015.1"/>
</dbReference>
<evidence type="ECO:0000313" key="7">
    <source>
        <dbReference type="EMBL" id="PSG86534.1"/>
    </source>
</evidence>
<evidence type="ECO:0000256" key="4">
    <source>
        <dbReference type="ARBA" id="ARBA00023136"/>
    </source>
</evidence>
<dbReference type="InterPro" id="IPR011020">
    <property type="entry name" value="HTTM-like"/>
</dbReference>
<dbReference type="AlphaFoldDB" id="A0A2T1N5J8"/>
<dbReference type="PANTHER" id="PTHR39535">
    <property type="entry name" value="SPORULATION-DELAYING PROTEIN SDPB"/>
    <property type="match status" value="1"/>
</dbReference>
<keyword evidence="8" id="KW-1185">Reference proteome</keyword>
<evidence type="ECO:0000313" key="8">
    <source>
        <dbReference type="Proteomes" id="UP000238426"/>
    </source>
</evidence>
<dbReference type="PANTHER" id="PTHR39535:SF2">
    <property type="entry name" value="HTTM DOMAIN-CONTAINING PROTEIN"/>
    <property type="match status" value="1"/>
</dbReference>
<comment type="subcellular location">
    <subcellularLocation>
        <location evidence="1">Endomembrane system</location>
        <topology evidence="1">Multi-pass membrane protein</topology>
    </subcellularLocation>
</comment>
<dbReference type="Pfam" id="PF05090">
    <property type="entry name" value="HTTM"/>
    <property type="match status" value="1"/>
</dbReference>
<feature type="transmembrane region" description="Helical" evidence="5">
    <location>
        <begin position="285"/>
        <end position="303"/>
    </location>
</feature>
<dbReference type="InterPro" id="IPR052964">
    <property type="entry name" value="Sporulation_signal_mat"/>
</dbReference>
<reference evidence="7 8" key="1">
    <citation type="submission" date="2018-03" db="EMBL/GenBank/DDBJ databases">
        <title>Mesoflavibacter sp. HG37 and Mesoflavibacter sp. HG96 sp.nov., two marine bacteria isolated from seawater of Western Pacific Ocean.</title>
        <authorList>
            <person name="Cheng H."/>
            <person name="Wu Y.-H."/>
            <person name="Guo L.-L."/>
            <person name="Xu X.-W."/>
        </authorList>
    </citation>
    <scope>NUCLEOTIDE SEQUENCE [LARGE SCALE GENOMIC DNA]</scope>
    <source>
        <strain evidence="7 8">KCTC 32269</strain>
    </source>
</reference>
<comment type="caution">
    <text evidence="7">The sequence shown here is derived from an EMBL/GenBank/DDBJ whole genome shotgun (WGS) entry which is preliminary data.</text>
</comment>
<proteinExistence type="predicted"/>
<dbReference type="SMART" id="SM00752">
    <property type="entry name" value="HTTM"/>
    <property type="match status" value="1"/>
</dbReference>
<sequence>MLNFINKLYQKKISSKGLGIFRICFSLVLLLEVNRIYRYKELYYDPIPFIESINFNYTLVLILWQISLVAIFLGFFTRLFAIINYIIAFILINDFGVYEYHMDYVYLGISFLFIFVPTEKSYSIDAIFKSQTSSKILTQKTSVLSYYSLVFVGIALVYFGSIFFKIRSNAWLNGLGIWLPCSLPQVTITNNQWVLNQEYFIKLIGYIALIFELFFIFLFFVKKFRLPLFIIGVIMHIGIAAVFPIPYFAFGYVALYLLLIPVSFWEKLHYNLKFYSVKNKIKSNLFLIIYFYYFKLLSFNLSSFLKLRFIKLFFILICILQLNAAVNISSDKITNVIKKNIKESDSYIVILKRTVKTIRNFSQELFGITGHGVFVDAHYIGFDKILTIKYKNEFLPLYDENGMPGNYLKSGIWANYNFRVNKPYVFNSENSQTNLKNGFVRYTSYWTRKNNLELDNLEFDILIKTVKANFNWEKDLLSKNLATPWETVGKIIWKDNKAKVVLEDVVNE</sequence>
<accession>A0A2T1N5J8</accession>
<keyword evidence="4 5" id="KW-0472">Membrane</keyword>
<name>A0A2T1N5J8_9FLAO</name>
<feature type="transmembrane region" description="Helical" evidence="5">
    <location>
        <begin position="57"/>
        <end position="75"/>
    </location>
</feature>
<feature type="transmembrane region" description="Helical" evidence="5">
    <location>
        <begin position="104"/>
        <end position="122"/>
    </location>
</feature>
<evidence type="ECO:0000256" key="3">
    <source>
        <dbReference type="ARBA" id="ARBA00022989"/>
    </source>
</evidence>
<dbReference type="OrthoDB" id="341137at2"/>
<feature type="transmembrane region" description="Helical" evidence="5">
    <location>
        <begin position="143"/>
        <end position="164"/>
    </location>
</feature>